<proteinExistence type="predicted"/>
<gene>
    <name evidence="1" type="ORF">RV15_GL003157</name>
</gene>
<evidence type="ECO:0000313" key="1">
    <source>
        <dbReference type="EMBL" id="OJG92364.1"/>
    </source>
</evidence>
<accession>A0AA91GC27</accession>
<sequence length="37" mass="4322">MCPFCIRIIHKHNKKRAIIMSKIDKGYFIIASADYPV</sequence>
<evidence type="ECO:0000313" key="2">
    <source>
        <dbReference type="Proteomes" id="UP000183039"/>
    </source>
</evidence>
<organism evidence="1 2">
    <name type="scientific">Enterococcus silesiacus</name>
    <dbReference type="NCBI Taxonomy" id="332949"/>
    <lineage>
        <taxon>Bacteria</taxon>
        <taxon>Bacillati</taxon>
        <taxon>Bacillota</taxon>
        <taxon>Bacilli</taxon>
        <taxon>Lactobacillales</taxon>
        <taxon>Enterococcaceae</taxon>
        <taxon>Enterococcus</taxon>
    </lineage>
</organism>
<dbReference type="EMBL" id="JXLC01000006">
    <property type="protein sequence ID" value="OJG92364.1"/>
    <property type="molecule type" value="Genomic_DNA"/>
</dbReference>
<protein>
    <submittedName>
        <fullName evidence="1">Uncharacterized protein</fullName>
    </submittedName>
</protein>
<dbReference type="Proteomes" id="UP000183039">
    <property type="component" value="Unassembled WGS sequence"/>
</dbReference>
<name>A0AA91GC27_9ENTE</name>
<dbReference type="AlphaFoldDB" id="A0AA91GC27"/>
<reference evidence="1 2" key="1">
    <citation type="submission" date="2014-12" db="EMBL/GenBank/DDBJ databases">
        <title>Draft genome sequences of 29 type strains of Enterococci.</title>
        <authorList>
            <person name="Zhong Z."/>
            <person name="Sun Z."/>
            <person name="Liu W."/>
            <person name="Zhang W."/>
            <person name="Zhang H."/>
        </authorList>
    </citation>
    <scope>NUCLEOTIDE SEQUENCE [LARGE SCALE GENOMIC DNA]</scope>
    <source>
        <strain evidence="1 2">DSM 22801</strain>
    </source>
</reference>
<comment type="caution">
    <text evidence="1">The sequence shown here is derived from an EMBL/GenBank/DDBJ whole genome shotgun (WGS) entry which is preliminary data.</text>
</comment>